<proteinExistence type="predicted"/>
<dbReference type="AlphaFoldDB" id="A0A9P9FQ42"/>
<name>A0A9P9FQ42_9HYPO</name>
<feature type="domain" description="Heterokaryon incompatibility" evidence="1">
    <location>
        <begin position="57"/>
        <end position="207"/>
    </location>
</feature>
<evidence type="ECO:0000313" key="2">
    <source>
        <dbReference type="EMBL" id="KAH7166471.1"/>
    </source>
</evidence>
<dbReference type="EMBL" id="JAGMUV010000003">
    <property type="protein sequence ID" value="KAH7166471.1"/>
    <property type="molecule type" value="Genomic_DNA"/>
</dbReference>
<dbReference type="PANTHER" id="PTHR33112">
    <property type="entry name" value="DOMAIN PROTEIN, PUTATIVE-RELATED"/>
    <property type="match status" value="1"/>
</dbReference>
<dbReference type="Pfam" id="PF06985">
    <property type="entry name" value="HET"/>
    <property type="match status" value="1"/>
</dbReference>
<gene>
    <name evidence="2" type="ORF">EDB81DRAFT_918928</name>
</gene>
<dbReference type="PANTHER" id="PTHR33112:SF11">
    <property type="entry name" value="HETEROKARYON INCOMPATIBILITY DOMAIN-CONTAINING PROTEIN"/>
    <property type="match status" value="1"/>
</dbReference>
<organism evidence="2 3">
    <name type="scientific">Dactylonectria macrodidyma</name>
    <dbReference type="NCBI Taxonomy" id="307937"/>
    <lineage>
        <taxon>Eukaryota</taxon>
        <taxon>Fungi</taxon>
        <taxon>Dikarya</taxon>
        <taxon>Ascomycota</taxon>
        <taxon>Pezizomycotina</taxon>
        <taxon>Sordariomycetes</taxon>
        <taxon>Hypocreomycetidae</taxon>
        <taxon>Hypocreales</taxon>
        <taxon>Nectriaceae</taxon>
        <taxon>Dactylonectria</taxon>
    </lineage>
</organism>
<accession>A0A9P9FQ42</accession>
<reference evidence="2" key="1">
    <citation type="journal article" date="2021" name="Nat. Commun.">
        <title>Genetic determinants of endophytism in the Arabidopsis root mycobiome.</title>
        <authorList>
            <person name="Mesny F."/>
            <person name="Miyauchi S."/>
            <person name="Thiergart T."/>
            <person name="Pickel B."/>
            <person name="Atanasova L."/>
            <person name="Karlsson M."/>
            <person name="Huettel B."/>
            <person name="Barry K.W."/>
            <person name="Haridas S."/>
            <person name="Chen C."/>
            <person name="Bauer D."/>
            <person name="Andreopoulos W."/>
            <person name="Pangilinan J."/>
            <person name="LaButti K."/>
            <person name="Riley R."/>
            <person name="Lipzen A."/>
            <person name="Clum A."/>
            <person name="Drula E."/>
            <person name="Henrissat B."/>
            <person name="Kohler A."/>
            <person name="Grigoriev I.V."/>
            <person name="Martin F.M."/>
            <person name="Hacquard S."/>
        </authorList>
    </citation>
    <scope>NUCLEOTIDE SEQUENCE</scope>
    <source>
        <strain evidence="2">MPI-CAGE-AT-0147</strain>
    </source>
</reference>
<evidence type="ECO:0000259" key="1">
    <source>
        <dbReference type="Pfam" id="PF06985"/>
    </source>
</evidence>
<keyword evidence="3" id="KW-1185">Reference proteome</keyword>
<protein>
    <submittedName>
        <fullName evidence="2">Heterokaryon incompatibility protein-domain-containing protein</fullName>
    </submittedName>
</protein>
<dbReference type="InterPro" id="IPR010730">
    <property type="entry name" value="HET"/>
</dbReference>
<sequence>MEVEEQQETVSKYKRLESMHLSGSTKSPETFSLARTWIADCLMNHSKCNPPNEGTCHCWGNGHSLTLNRETYQELLSGVPLSSFPQTFQDALIVSHQLGVRHLWINAMCIFQDTDDISYWSSEASLMHKVYSNSLCNIVAAETPNSYHSIFNSRDPSTMLPPVSDVTLHSSHQGNSKLTAKYDLSNVLFWRQVEESRINQRGWMKQERFMSPRAPHYGAEQLFWECREKNTAEMNPDGLDTHVASGIFKSNYLDSRHRPSDSILVLHGYLPMKLLRWGKHELEYQSWTLVGSGLETKSKGLEHPWSVFLDDVLKDYKVESENGNLCCMPARIGTALEHLGS</sequence>
<evidence type="ECO:0000313" key="3">
    <source>
        <dbReference type="Proteomes" id="UP000738349"/>
    </source>
</evidence>
<dbReference type="Proteomes" id="UP000738349">
    <property type="component" value="Unassembled WGS sequence"/>
</dbReference>
<dbReference type="OrthoDB" id="5362512at2759"/>
<comment type="caution">
    <text evidence="2">The sequence shown here is derived from an EMBL/GenBank/DDBJ whole genome shotgun (WGS) entry which is preliminary data.</text>
</comment>